<accession>A0A9D2QFH1</accession>
<feature type="transmembrane region" description="Helical" evidence="1">
    <location>
        <begin position="116"/>
        <end position="134"/>
    </location>
</feature>
<feature type="transmembrane region" description="Helical" evidence="1">
    <location>
        <begin position="93"/>
        <end position="110"/>
    </location>
</feature>
<feature type="transmembrane region" description="Helical" evidence="1">
    <location>
        <begin position="141"/>
        <end position="158"/>
    </location>
</feature>
<proteinExistence type="predicted"/>
<comment type="caution">
    <text evidence="3">The sequence shown here is derived from an EMBL/GenBank/DDBJ whole genome shotgun (WGS) entry which is preliminary data.</text>
</comment>
<dbReference type="Proteomes" id="UP000823922">
    <property type="component" value="Unassembled WGS sequence"/>
</dbReference>
<dbReference type="InterPro" id="IPR012429">
    <property type="entry name" value="HGSNAT_cat"/>
</dbReference>
<gene>
    <name evidence="3" type="ORF">H9926_01255</name>
</gene>
<evidence type="ECO:0000313" key="4">
    <source>
        <dbReference type="Proteomes" id="UP000823922"/>
    </source>
</evidence>
<evidence type="ECO:0000259" key="2">
    <source>
        <dbReference type="Pfam" id="PF07786"/>
    </source>
</evidence>
<reference evidence="3" key="1">
    <citation type="journal article" date="2021" name="PeerJ">
        <title>Extensive microbial diversity within the chicken gut microbiome revealed by metagenomics and culture.</title>
        <authorList>
            <person name="Gilroy R."/>
            <person name="Ravi A."/>
            <person name="Getino M."/>
            <person name="Pursley I."/>
            <person name="Horton D.L."/>
            <person name="Alikhan N.F."/>
            <person name="Baker D."/>
            <person name="Gharbi K."/>
            <person name="Hall N."/>
            <person name="Watson M."/>
            <person name="Adriaenssens E.M."/>
            <person name="Foster-Nyarko E."/>
            <person name="Jarju S."/>
            <person name="Secka A."/>
            <person name="Antonio M."/>
            <person name="Oren A."/>
            <person name="Chaudhuri R.R."/>
            <person name="La Ragione R."/>
            <person name="Hildebrand F."/>
            <person name="Pallen M.J."/>
        </authorList>
    </citation>
    <scope>NUCLEOTIDE SEQUENCE</scope>
    <source>
        <strain evidence="3">ChiBcec1-1630</strain>
    </source>
</reference>
<reference evidence="3" key="2">
    <citation type="submission" date="2021-04" db="EMBL/GenBank/DDBJ databases">
        <authorList>
            <person name="Gilroy R."/>
        </authorList>
    </citation>
    <scope>NUCLEOTIDE SEQUENCE</scope>
    <source>
        <strain evidence="3">ChiBcec1-1630</strain>
    </source>
</reference>
<feature type="transmembrane region" description="Helical" evidence="1">
    <location>
        <begin position="61"/>
        <end position="81"/>
    </location>
</feature>
<sequence length="272" mass="30830">MFPNASAVSRETADRAASSRLWFLDLLRGINLISMIAYHGAYDLVYLYGVNLPGYRGLPGYLWQQSICWLFIFLSGFSFCLGRFHGGRRVKRGLLLTACGLLITAVTALVMPQSLIIMGVLSFFGLAVLLTALLYPLFTRIPAPAGLICCLLLFFLTRDVPSGYLGFEGLRLCALPDFLYRGVFMMILGFPWPGFFSTDYFSLLPWIFLFWSGFFTFRCTPYGRGLRQWPAFFRRRLCPFLEFIGRHTLPIYMIHQPALMAVFLLAQGIGVL</sequence>
<dbReference type="Pfam" id="PF07786">
    <property type="entry name" value="HGSNAT_cat"/>
    <property type="match status" value="1"/>
</dbReference>
<evidence type="ECO:0000313" key="3">
    <source>
        <dbReference type="EMBL" id="HJC86630.1"/>
    </source>
</evidence>
<dbReference type="EMBL" id="DWVS01000028">
    <property type="protein sequence ID" value="HJC86630.1"/>
    <property type="molecule type" value="Genomic_DNA"/>
</dbReference>
<keyword evidence="1" id="KW-0472">Membrane</keyword>
<feature type="domain" description="Heparan-alpha-glucosaminide N-acetyltransferase catalytic" evidence="2">
    <location>
        <begin position="20"/>
        <end position="257"/>
    </location>
</feature>
<feature type="transmembrane region" description="Helical" evidence="1">
    <location>
        <begin position="21"/>
        <end position="41"/>
    </location>
</feature>
<name>A0A9D2QFH1_9FIRM</name>
<keyword evidence="1" id="KW-1133">Transmembrane helix</keyword>
<dbReference type="AlphaFoldDB" id="A0A9D2QFH1"/>
<protein>
    <submittedName>
        <fullName evidence="3">DUF1624 domain-containing protein</fullName>
    </submittedName>
</protein>
<keyword evidence="1" id="KW-0812">Transmembrane</keyword>
<feature type="transmembrane region" description="Helical" evidence="1">
    <location>
        <begin position="203"/>
        <end position="223"/>
    </location>
</feature>
<evidence type="ECO:0000256" key="1">
    <source>
        <dbReference type="SAM" id="Phobius"/>
    </source>
</evidence>
<organism evidence="3 4">
    <name type="scientific">Candidatus Eisenbergiella intestinigallinarum</name>
    <dbReference type="NCBI Taxonomy" id="2838549"/>
    <lineage>
        <taxon>Bacteria</taxon>
        <taxon>Bacillati</taxon>
        <taxon>Bacillota</taxon>
        <taxon>Clostridia</taxon>
        <taxon>Lachnospirales</taxon>
        <taxon>Lachnospiraceae</taxon>
        <taxon>Eisenbergiella</taxon>
    </lineage>
</organism>